<keyword evidence="5" id="KW-0732">Signal</keyword>
<dbReference type="Gene3D" id="3.20.20.80">
    <property type="entry name" value="Glycosidases"/>
    <property type="match status" value="1"/>
</dbReference>
<protein>
    <recommendedName>
        <fullName evidence="6">GH10 domain-containing protein</fullName>
    </recommendedName>
</protein>
<evidence type="ECO:0000256" key="1">
    <source>
        <dbReference type="ARBA" id="ARBA00007495"/>
    </source>
</evidence>
<dbReference type="SMART" id="SM00633">
    <property type="entry name" value="Glyco_10"/>
    <property type="match status" value="1"/>
</dbReference>
<evidence type="ECO:0000313" key="7">
    <source>
        <dbReference type="EMBL" id="CAH1450462.1"/>
    </source>
</evidence>
<sequence length="414" mass="47203">MKTLIVVFLLPCILLILVRAQVNDDSFDPYATLFSPYTKQEWRSYQEKKINEGRKTELTFKVTYANGTKVKGAKLYIKQLTSDFHWGCGMTHRILNNTAYKKMGQENYADPDAMMKFADEHGIIVRGHTILWDDVKYNQKWVKKLSPEQLLEAANRRVDSVVNRYKGRLIGWDVMNENLHHNFFEKRLGKNASSMFFNRVHKIDPNAVLFMNEFNTTEHVNDEYAPPGKYLRRMKKIQSFPGNSEIKMGIGLESHYGAEPIDFHFVRSSLDSLSQTDLPIWLTELDVKMDPNLKNSSGLQVIYLEEILRESFSHEAVKAMIIWTGASIDGCDVMCMADENLVNTPIGDLIDGLMEEWRTGEIEAMADFNGSCQVSVFNGGYEVKVVDPVSNASSCVSLKVDSIPDKMVHVQIMG</sequence>
<keyword evidence="3" id="KW-0119">Carbohydrate metabolism</keyword>
<dbReference type="PANTHER" id="PTHR31490:SF52">
    <property type="entry name" value="ENDO-1,4-BETA-XYLANASE 5-RELATED"/>
    <property type="match status" value="1"/>
</dbReference>
<evidence type="ECO:0000256" key="2">
    <source>
        <dbReference type="ARBA" id="ARBA00022801"/>
    </source>
</evidence>
<reference evidence="7 8" key="1">
    <citation type="submission" date="2022-01" db="EMBL/GenBank/DDBJ databases">
        <authorList>
            <person name="Xiong W."/>
            <person name="Schranz E."/>
        </authorList>
    </citation>
    <scope>NUCLEOTIDE SEQUENCE [LARGE SCALE GENOMIC DNA]</scope>
</reference>
<keyword evidence="4" id="KW-0624">Polysaccharide degradation</keyword>
<feature type="domain" description="GH10" evidence="6">
    <location>
        <begin position="64"/>
        <end position="353"/>
    </location>
</feature>
<dbReference type="SUPFAM" id="SSF51445">
    <property type="entry name" value="(Trans)glycosidases"/>
    <property type="match status" value="1"/>
</dbReference>
<evidence type="ECO:0000313" key="8">
    <source>
        <dbReference type="Proteomes" id="UP001157418"/>
    </source>
</evidence>
<evidence type="ECO:0000256" key="4">
    <source>
        <dbReference type="ARBA" id="ARBA00023326"/>
    </source>
</evidence>
<evidence type="ECO:0000256" key="3">
    <source>
        <dbReference type="ARBA" id="ARBA00023277"/>
    </source>
</evidence>
<dbReference type="GO" id="GO:0000272">
    <property type="term" value="P:polysaccharide catabolic process"/>
    <property type="evidence" value="ECO:0007669"/>
    <property type="project" value="UniProtKB-KW"/>
</dbReference>
<dbReference type="PROSITE" id="PS51760">
    <property type="entry name" value="GH10_2"/>
    <property type="match status" value="1"/>
</dbReference>
<dbReference type="InterPro" id="IPR001000">
    <property type="entry name" value="GH10_dom"/>
</dbReference>
<dbReference type="Pfam" id="PF00331">
    <property type="entry name" value="Glyco_hydro_10"/>
    <property type="match status" value="1"/>
</dbReference>
<keyword evidence="8" id="KW-1185">Reference proteome</keyword>
<proteinExistence type="inferred from homology"/>
<feature type="signal peptide" evidence="5">
    <location>
        <begin position="1"/>
        <end position="20"/>
    </location>
</feature>
<dbReference type="PANTHER" id="PTHR31490">
    <property type="entry name" value="GLYCOSYL HYDROLASE"/>
    <property type="match status" value="1"/>
</dbReference>
<comment type="caution">
    <text evidence="7">The sequence shown here is derived from an EMBL/GenBank/DDBJ whole genome shotgun (WGS) entry which is preliminary data.</text>
</comment>
<dbReference type="InterPro" id="IPR044846">
    <property type="entry name" value="GH10"/>
</dbReference>
<keyword evidence="2" id="KW-0378">Hydrolase</keyword>
<evidence type="ECO:0000259" key="6">
    <source>
        <dbReference type="PROSITE" id="PS51760"/>
    </source>
</evidence>
<dbReference type="EMBL" id="CAKMRJ010005634">
    <property type="protein sequence ID" value="CAH1450462.1"/>
    <property type="molecule type" value="Genomic_DNA"/>
</dbReference>
<accession>A0AAU9PK34</accession>
<dbReference type="AlphaFoldDB" id="A0AAU9PK34"/>
<dbReference type="GO" id="GO:0031176">
    <property type="term" value="F:endo-1,4-beta-xylanase activity"/>
    <property type="evidence" value="ECO:0007669"/>
    <property type="project" value="UniProtKB-ARBA"/>
</dbReference>
<evidence type="ECO:0000256" key="5">
    <source>
        <dbReference type="SAM" id="SignalP"/>
    </source>
</evidence>
<feature type="chain" id="PRO_5043370087" description="GH10 domain-containing protein" evidence="5">
    <location>
        <begin position="21"/>
        <end position="414"/>
    </location>
</feature>
<dbReference type="Proteomes" id="UP001157418">
    <property type="component" value="Unassembled WGS sequence"/>
</dbReference>
<organism evidence="7 8">
    <name type="scientific">Lactuca virosa</name>
    <dbReference type="NCBI Taxonomy" id="75947"/>
    <lineage>
        <taxon>Eukaryota</taxon>
        <taxon>Viridiplantae</taxon>
        <taxon>Streptophyta</taxon>
        <taxon>Embryophyta</taxon>
        <taxon>Tracheophyta</taxon>
        <taxon>Spermatophyta</taxon>
        <taxon>Magnoliopsida</taxon>
        <taxon>eudicotyledons</taxon>
        <taxon>Gunneridae</taxon>
        <taxon>Pentapetalae</taxon>
        <taxon>asterids</taxon>
        <taxon>campanulids</taxon>
        <taxon>Asterales</taxon>
        <taxon>Asteraceae</taxon>
        <taxon>Cichorioideae</taxon>
        <taxon>Cichorieae</taxon>
        <taxon>Lactucinae</taxon>
        <taxon>Lactuca</taxon>
    </lineage>
</organism>
<name>A0AAU9PK34_9ASTR</name>
<comment type="similarity">
    <text evidence="1">Belongs to the glycosyl hydrolase 10 (cellulase F) family.</text>
</comment>
<dbReference type="InterPro" id="IPR017853">
    <property type="entry name" value="GH"/>
</dbReference>
<gene>
    <name evidence="7" type="ORF">LVIROSA_LOCUS35887</name>
</gene>